<name>A0ABQ2MEW6_9ACTN</name>
<evidence type="ECO:0008006" key="3">
    <source>
        <dbReference type="Google" id="ProtNLM"/>
    </source>
</evidence>
<gene>
    <name evidence="1" type="ORF">GCM10012287_30410</name>
</gene>
<dbReference type="Proteomes" id="UP000631535">
    <property type="component" value="Unassembled WGS sequence"/>
</dbReference>
<dbReference type="Gene3D" id="3.40.50.450">
    <property type="match status" value="1"/>
</dbReference>
<keyword evidence="2" id="KW-1185">Reference proteome</keyword>
<organism evidence="1 2">
    <name type="scientific">Streptomyces daqingensis</name>
    <dbReference type="NCBI Taxonomy" id="1472640"/>
    <lineage>
        <taxon>Bacteria</taxon>
        <taxon>Bacillati</taxon>
        <taxon>Actinomycetota</taxon>
        <taxon>Actinomycetes</taxon>
        <taxon>Kitasatosporales</taxon>
        <taxon>Streptomycetaceae</taxon>
        <taxon>Streptomyces</taxon>
    </lineage>
</organism>
<evidence type="ECO:0000313" key="1">
    <source>
        <dbReference type="EMBL" id="GGO50515.1"/>
    </source>
</evidence>
<sequence>MTRIGITGHRSIPRAARPEILHRLVSELKAPADEALSCLADGADQLFAAVAVEARVPLTAVIPADDYEEHLGSAAAVARYRRLLASCTRTVRMPYRVSGPPAYAAAGHWIVDHVDHLIAVWDGLPARGLGGTAQIAAYAREVHVPVTVVWPQGVVRA</sequence>
<dbReference type="EMBL" id="BMMP01000009">
    <property type="protein sequence ID" value="GGO50515.1"/>
    <property type="molecule type" value="Genomic_DNA"/>
</dbReference>
<dbReference type="RefSeq" id="WP_189037670.1">
    <property type="nucleotide sequence ID" value="NZ_BMMP01000009.1"/>
</dbReference>
<comment type="caution">
    <text evidence="1">The sequence shown here is derived from an EMBL/GenBank/DDBJ whole genome shotgun (WGS) entry which is preliminary data.</text>
</comment>
<dbReference type="SUPFAM" id="SSF102405">
    <property type="entry name" value="MCP/YpsA-like"/>
    <property type="match status" value="1"/>
</dbReference>
<reference evidence="2" key="1">
    <citation type="journal article" date="2019" name="Int. J. Syst. Evol. Microbiol.">
        <title>The Global Catalogue of Microorganisms (GCM) 10K type strain sequencing project: providing services to taxonomists for standard genome sequencing and annotation.</title>
        <authorList>
            <consortium name="The Broad Institute Genomics Platform"/>
            <consortium name="The Broad Institute Genome Sequencing Center for Infectious Disease"/>
            <person name="Wu L."/>
            <person name="Ma J."/>
        </authorList>
    </citation>
    <scope>NUCLEOTIDE SEQUENCE [LARGE SCALE GENOMIC DNA]</scope>
    <source>
        <strain evidence="2">CGMCC 4.7178</strain>
    </source>
</reference>
<protein>
    <recommendedName>
        <fullName evidence="3">Universal stress protein</fullName>
    </recommendedName>
</protein>
<accession>A0ABQ2MEW6</accession>
<evidence type="ECO:0000313" key="2">
    <source>
        <dbReference type="Proteomes" id="UP000631535"/>
    </source>
</evidence>
<proteinExistence type="predicted"/>